<evidence type="ECO:0000313" key="1">
    <source>
        <dbReference type="EMBL" id="KKK74736.1"/>
    </source>
</evidence>
<sequence length="124" mass="12549">MVAVLYVDNGTELVSDALLTLVGASVTASGFYMGWGTGGSSTGGTATNTDVDLRVPATEARVSTTGESQSAADTDQWIGTLTAVGTAKTIEEFGLFIDATGTATDMLIRANHGGVALATEDAIE</sequence>
<accession>A0A0F9ARB9</accession>
<organism evidence="1">
    <name type="scientific">marine sediment metagenome</name>
    <dbReference type="NCBI Taxonomy" id="412755"/>
    <lineage>
        <taxon>unclassified sequences</taxon>
        <taxon>metagenomes</taxon>
        <taxon>ecological metagenomes</taxon>
    </lineage>
</organism>
<reference evidence="1" key="1">
    <citation type="journal article" date="2015" name="Nature">
        <title>Complex archaea that bridge the gap between prokaryotes and eukaryotes.</title>
        <authorList>
            <person name="Spang A."/>
            <person name="Saw J.H."/>
            <person name="Jorgensen S.L."/>
            <person name="Zaremba-Niedzwiedzka K."/>
            <person name="Martijn J."/>
            <person name="Lind A.E."/>
            <person name="van Eijk R."/>
            <person name="Schleper C."/>
            <person name="Guy L."/>
            <person name="Ettema T.J."/>
        </authorList>
    </citation>
    <scope>NUCLEOTIDE SEQUENCE</scope>
</reference>
<feature type="non-terminal residue" evidence="1">
    <location>
        <position position="124"/>
    </location>
</feature>
<protein>
    <submittedName>
        <fullName evidence="1">Uncharacterized protein</fullName>
    </submittedName>
</protein>
<gene>
    <name evidence="1" type="ORF">LCGC14_2880820</name>
</gene>
<proteinExistence type="predicted"/>
<dbReference type="AlphaFoldDB" id="A0A0F9ARB9"/>
<dbReference type="EMBL" id="LAZR01056180">
    <property type="protein sequence ID" value="KKK74736.1"/>
    <property type="molecule type" value="Genomic_DNA"/>
</dbReference>
<comment type="caution">
    <text evidence="1">The sequence shown here is derived from an EMBL/GenBank/DDBJ whole genome shotgun (WGS) entry which is preliminary data.</text>
</comment>
<name>A0A0F9ARB9_9ZZZZ</name>